<dbReference type="InterPro" id="IPR036047">
    <property type="entry name" value="F-box-like_dom_sf"/>
</dbReference>
<dbReference type="STRING" id="72664.V4MFJ5"/>
<dbReference type="SUPFAM" id="SSF81383">
    <property type="entry name" value="F-box domain"/>
    <property type="match status" value="1"/>
</dbReference>
<dbReference type="CDD" id="cd22160">
    <property type="entry name" value="F-box_AtFBL13-like"/>
    <property type="match status" value="1"/>
</dbReference>
<protein>
    <recommendedName>
        <fullName evidence="2">F-box domain-containing protein</fullName>
    </recommendedName>
</protein>
<dbReference type="OMA" id="WSENHEV"/>
<dbReference type="Gene3D" id="1.20.1280.50">
    <property type="match status" value="1"/>
</dbReference>
<proteinExistence type="predicted"/>
<dbReference type="InterPro" id="IPR053781">
    <property type="entry name" value="F-box_AtFBL13-like"/>
</dbReference>
<evidence type="ECO:0000256" key="1">
    <source>
        <dbReference type="SAM" id="MobiDB-lite"/>
    </source>
</evidence>
<evidence type="ECO:0000313" key="3">
    <source>
        <dbReference type="EMBL" id="ESQ54012.1"/>
    </source>
</evidence>
<name>V4MFJ5_EUTSA</name>
<feature type="region of interest" description="Disordered" evidence="1">
    <location>
        <begin position="1"/>
        <end position="21"/>
    </location>
</feature>
<dbReference type="EMBL" id="KI517384">
    <property type="protein sequence ID" value="ESQ54012.1"/>
    <property type="molecule type" value="Genomic_DNA"/>
</dbReference>
<keyword evidence="4" id="KW-1185">Reference proteome</keyword>
<dbReference type="SMART" id="SM00256">
    <property type="entry name" value="FBOX"/>
    <property type="match status" value="1"/>
</dbReference>
<dbReference type="PANTHER" id="PTHR32153">
    <property type="entry name" value="OJ000223_09.16 PROTEIN"/>
    <property type="match status" value="1"/>
</dbReference>
<dbReference type="InterPro" id="IPR044997">
    <property type="entry name" value="F-box_plant"/>
</dbReference>
<dbReference type="Proteomes" id="UP000030689">
    <property type="component" value="Unassembled WGS sequence"/>
</dbReference>
<organism evidence="3 4">
    <name type="scientific">Eutrema salsugineum</name>
    <name type="common">Saltwater cress</name>
    <name type="synonym">Sisymbrium salsugineum</name>
    <dbReference type="NCBI Taxonomy" id="72664"/>
    <lineage>
        <taxon>Eukaryota</taxon>
        <taxon>Viridiplantae</taxon>
        <taxon>Streptophyta</taxon>
        <taxon>Embryophyta</taxon>
        <taxon>Tracheophyta</taxon>
        <taxon>Spermatophyta</taxon>
        <taxon>Magnoliopsida</taxon>
        <taxon>eudicotyledons</taxon>
        <taxon>Gunneridae</taxon>
        <taxon>Pentapetalae</taxon>
        <taxon>rosids</taxon>
        <taxon>malvids</taxon>
        <taxon>Brassicales</taxon>
        <taxon>Brassicaceae</taxon>
        <taxon>Eutremeae</taxon>
        <taxon>Eutrema</taxon>
    </lineage>
</organism>
<dbReference type="OrthoDB" id="1705403at2759"/>
<sequence length="456" mass="51828">MAGDGATAVVEGGRDSSEDLDSISSLPDEILQQILSFIQTEEAIRTSVLSRRWRHVWSGTPSLSFDYCDTYRMLDADSIDKTLARYTAPKMTSFYIDTEILSNLTHIHWWLELAMSRDTENLTLDLGCYCHHSEDNYSLPDFFYTNSSVKQLSLHLEFNDLIPRCSVSWTSLKKLSLIACNLSDEALAKILSGCPILESLTLESCREFMVLDLTKSPRVRVLEFSPETWSPQSVEIVEIVAPHLHYLILENTQLPCSLVDVSSLIEAKLDIYFSAYNELLKADFLQVMALEQLDKLQNVEKLTLCENFLKILSLADLRSVLFPMFKAKVLTLETTISPYVIFGLAAVLEHSPVLKKLTLIHKRVRHFIPEQDIDKYLGPHGLRLLHPHSFMGSWSENHEVQSNEVASFMKLMLGSTHRLEKMVVRLEGCLERRGFEELLQIVPMLSHDSNVSIAVS</sequence>
<dbReference type="Pfam" id="PF24758">
    <property type="entry name" value="LRR_At5g56370"/>
    <property type="match status" value="1"/>
</dbReference>
<dbReference type="SUPFAM" id="SSF52047">
    <property type="entry name" value="RNI-like"/>
    <property type="match status" value="1"/>
</dbReference>
<dbReference type="Pfam" id="PF00646">
    <property type="entry name" value="F-box"/>
    <property type="match status" value="1"/>
</dbReference>
<dbReference type="InterPro" id="IPR055411">
    <property type="entry name" value="LRR_FXL15/At3g58940/PEG3-like"/>
</dbReference>
<evidence type="ECO:0000313" key="4">
    <source>
        <dbReference type="Proteomes" id="UP000030689"/>
    </source>
</evidence>
<dbReference type="Gramene" id="ESQ54012">
    <property type="protein sequence ID" value="ESQ54012"/>
    <property type="gene ID" value="EUTSA_v10025165mg"/>
</dbReference>
<dbReference type="AlphaFoldDB" id="V4MFJ5"/>
<dbReference type="InterPro" id="IPR032675">
    <property type="entry name" value="LRR_dom_sf"/>
</dbReference>
<dbReference type="InterPro" id="IPR001810">
    <property type="entry name" value="F-box_dom"/>
</dbReference>
<dbReference type="Gene3D" id="3.80.10.10">
    <property type="entry name" value="Ribonuclease Inhibitor"/>
    <property type="match status" value="1"/>
</dbReference>
<accession>V4MFJ5</accession>
<feature type="domain" description="F-box" evidence="2">
    <location>
        <begin position="20"/>
        <end position="56"/>
    </location>
</feature>
<gene>
    <name evidence="3" type="ORF">EUTSA_v10025165mg</name>
</gene>
<reference evidence="3 4" key="1">
    <citation type="journal article" date="2013" name="Front. Plant Sci.">
        <title>The Reference Genome of the Halophytic Plant Eutrema salsugineum.</title>
        <authorList>
            <person name="Yang R."/>
            <person name="Jarvis D.E."/>
            <person name="Chen H."/>
            <person name="Beilstein M.A."/>
            <person name="Grimwood J."/>
            <person name="Jenkins J."/>
            <person name="Shu S."/>
            <person name="Prochnik S."/>
            <person name="Xin M."/>
            <person name="Ma C."/>
            <person name="Schmutz J."/>
            <person name="Wing R.A."/>
            <person name="Mitchell-Olds T."/>
            <person name="Schumaker K.S."/>
            <person name="Wang X."/>
        </authorList>
    </citation>
    <scope>NUCLEOTIDE SEQUENCE [LARGE SCALE GENOMIC DNA]</scope>
</reference>
<evidence type="ECO:0000259" key="2">
    <source>
        <dbReference type="PROSITE" id="PS50181"/>
    </source>
</evidence>
<dbReference type="PROSITE" id="PS50181">
    <property type="entry name" value="FBOX"/>
    <property type="match status" value="1"/>
</dbReference>
<dbReference type="eggNOG" id="ENOG502T15N">
    <property type="taxonomic scope" value="Eukaryota"/>
</dbReference>
<dbReference type="KEGG" id="eus:EUTSA_v10025165mg"/>